<dbReference type="PATRIC" id="fig|1609981.3.peg.791"/>
<reference evidence="4 5" key="2">
    <citation type="journal article" date="2016" name="ISME J.">
        <title>Characterization of the first cultured representative of Verrucomicrobia subdivision 5 indicates the proposal of a novel phylum.</title>
        <authorList>
            <person name="Spring S."/>
            <person name="Bunk B."/>
            <person name="Sproer C."/>
            <person name="Schumann P."/>
            <person name="Rohde M."/>
            <person name="Tindall B.J."/>
            <person name="Klenk H.P."/>
        </authorList>
    </citation>
    <scope>NUCLEOTIDE SEQUENCE [LARGE SCALE GENOMIC DNA]</scope>
    <source>
        <strain evidence="4 5">L21-Fru-AB</strain>
    </source>
</reference>
<dbReference type="STRING" id="1307763.L21SP4_00758"/>
<dbReference type="AlphaFoldDB" id="A0A0G3EC05"/>
<dbReference type="EMBL" id="CP010904">
    <property type="protein sequence ID" value="AKJ64026.1"/>
    <property type="molecule type" value="Genomic_DNA"/>
</dbReference>
<dbReference type="NCBIfam" id="NF041874">
    <property type="entry name" value="EPS_EpsC"/>
    <property type="match status" value="1"/>
</dbReference>
<dbReference type="GO" id="GO:0009001">
    <property type="term" value="F:serine O-acetyltransferase activity"/>
    <property type="evidence" value="ECO:0007669"/>
    <property type="project" value="UniProtKB-EC"/>
</dbReference>
<dbReference type="KEGG" id="vbl:L21SP4_00758"/>
<evidence type="ECO:0000256" key="2">
    <source>
        <dbReference type="ARBA" id="ARBA00022679"/>
    </source>
</evidence>
<dbReference type="PANTHER" id="PTHR42811">
    <property type="entry name" value="SERINE ACETYLTRANSFERASE"/>
    <property type="match status" value="1"/>
</dbReference>
<gene>
    <name evidence="4" type="primary">cysE</name>
    <name evidence="4" type="ORF">L21SP4_00758</name>
</gene>
<protein>
    <submittedName>
        <fullName evidence="4">Serine acetyltransferase</fullName>
        <ecNumber evidence="4">2.3.1.30</ecNumber>
    </submittedName>
</protein>
<evidence type="ECO:0000313" key="5">
    <source>
        <dbReference type="Proteomes" id="UP000035268"/>
    </source>
</evidence>
<evidence type="ECO:0000256" key="3">
    <source>
        <dbReference type="ARBA" id="ARBA00023315"/>
    </source>
</evidence>
<keyword evidence="2 4" id="KW-0808">Transferase</keyword>
<dbReference type="InterPro" id="IPR053376">
    <property type="entry name" value="Serine_acetyltransferase"/>
</dbReference>
<reference evidence="5" key="1">
    <citation type="submission" date="2015-02" db="EMBL/GenBank/DDBJ databases">
        <title>Description and complete genome sequence of the first cultured representative of the subdivision 5 of the Verrucomicrobia phylum.</title>
        <authorList>
            <person name="Spring S."/>
            <person name="Bunk B."/>
            <person name="Sproer C."/>
            <person name="Klenk H.-P."/>
        </authorList>
    </citation>
    <scope>NUCLEOTIDE SEQUENCE [LARGE SCALE GENOMIC DNA]</scope>
    <source>
        <strain evidence="5">L21-Fru-AB</strain>
    </source>
</reference>
<dbReference type="EC" id="2.3.1.30" evidence="4"/>
<dbReference type="InterPro" id="IPR011004">
    <property type="entry name" value="Trimer_LpxA-like_sf"/>
</dbReference>
<dbReference type="GO" id="GO:0008652">
    <property type="term" value="P:amino acid biosynthetic process"/>
    <property type="evidence" value="ECO:0007669"/>
    <property type="project" value="UniProtKB-KW"/>
</dbReference>
<dbReference type="InterPro" id="IPR045304">
    <property type="entry name" value="LbH_SAT"/>
</dbReference>
<dbReference type="Gene3D" id="1.10.3130.10">
    <property type="entry name" value="serine acetyltransferase, domain 1"/>
    <property type="match status" value="1"/>
</dbReference>
<organism evidence="4 5">
    <name type="scientific">Kiritimatiella glycovorans</name>
    <dbReference type="NCBI Taxonomy" id="1307763"/>
    <lineage>
        <taxon>Bacteria</taxon>
        <taxon>Pseudomonadati</taxon>
        <taxon>Kiritimatiellota</taxon>
        <taxon>Kiritimatiellia</taxon>
        <taxon>Kiritimatiellales</taxon>
        <taxon>Kiritimatiellaceae</taxon>
        <taxon>Kiritimatiella</taxon>
    </lineage>
</organism>
<evidence type="ECO:0000256" key="1">
    <source>
        <dbReference type="ARBA" id="ARBA00022605"/>
    </source>
</evidence>
<accession>A0A0G3EC05</accession>
<dbReference type="SUPFAM" id="SSF51161">
    <property type="entry name" value="Trimeric LpxA-like enzymes"/>
    <property type="match status" value="1"/>
</dbReference>
<keyword evidence="5" id="KW-1185">Reference proteome</keyword>
<sequence length="319" mass="34683">MNDDAMQEIEQSIAHAAEDLAPLYAHGVEDRPDGVMASAPNTDQVIAAQELLITVMLPGRSFEAGRRGHVLSPFFAEKLRSASELLLPEIELALPFQWLGAAARSEGAERQTADRRRSAGIFEQFLQRLPDVRKLVVDDIRAAYNGDPAALSYAEVKLSYPGVLAITSHRLAHELYRLGVPVIPRIMSEHVHGHSGIDIHPGARIGRGFFIDHGTGVVIGETTEIGERVKLYQGVTLGAKSFPLDAEGHPVKHIKRHPTVEDEVVIYANATILGGETVIGARSIVGGNVFLVKSVPPDSLVTRRPGDLSVRTREGDERV</sequence>
<proteinExistence type="predicted"/>
<keyword evidence="3 4" id="KW-0012">Acyltransferase</keyword>
<dbReference type="CDD" id="cd03354">
    <property type="entry name" value="LbH_SAT"/>
    <property type="match status" value="1"/>
</dbReference>
<keyword evidence="1" id="KW-0028">Amino-acid biosynthesis</keyword>
<dbReference type="Gene3D" id="2.160.10.10">
    <property type="entry name" value="Hexapeptide repeat proteins"/>
    <property type="match status" value="1"/>
</dbReference>
<evidence type="ECO:0000313" key="4">
    <source>
        <dbReference type="EMBL" id="AKJ64026.1"/>
    </source>
</evidence>
<dbReference type="InterPro" id="IPR042122">
    <property type="entry name" value="Ser_AcTrfase_N_sf"/>
</dbReference>
<name>A0A0G3EC05_9BACT</name>
<dbReference type="Proteomes" id="UP000035268">
    <property type="component" value="Chromosome"/>
</dbReference>